<evidence type="ECO:0000313" key="2">
    <source>
        <dbReference type="EMBL" id="SBW05986.1"/>
    </source>
</evidence>
<sequence length="103" mass="11695">MKLNDESDNKPVITTRYVLDANSLITYVVYDEDGDWQFFSDEDITESDACVVSVKQILELDDSLNELELKPGQAAERSDADAPWQTIKQKSSRNNSFAEDDEN</sequence>
<dbReference type="AlphaFoldDB" id="A0A212K2V8"/>
<evidence type="ECO:0000256" key="1">
    <source>
        <dbReference type="SAM" id="MobiDB-lite"/>
    </source>
</evidence>
<gene>
    <name evidence="2" type="ORF">KL86DYS1_31255</name>
</gene>
<feature type="compositionally biased region" description="Polar residues" evidence="1">
    <location>
        <begin position="86"/>
        <end position="97"/>
    </location>
</feature>
<dbReference type="RefSeq" id="WP_296943819.1">
    <property type="nucleotide sequence ID" value="NZ_LT599032.1"/>
</dbReference>
<protein>
    <recommendedName>
        <fullName evidence="3">DUF2185 domain-containing protein</fullName>
    </recommendedName>
</protein>
<proteinExistence type="predicted"/>
<evidence type="ECO:0008006" key="3">
    <source>
        <dbReference type="Google" id="ProtNLM"/>
    </source>
</evidence>
<dbReference type="EMBL" id="FLUM01000003">
    <property type="protein sequence ID" value="SBW05986.1"/>
    <property type="molecule type" value="Genomic_DNA"/>
</dbReference>
<accession>A0A212K2V8</accession>
<name>A0A212K2V8_9BACT</name>
<feature type="region of interest" description="Disordered" evidence="1">
    <location>
        <begin position="72"/>
        <end position="103"/>
    </location>
</feature>
<organism evidence="2">
    <name type="scientific">uncultured Dysgonomonas sp</name>
    <dbReference type="NCBI Taxonomy" id="206096"/>
    <lineage>
        <taxon>Bacteria</taxon>
        <taxon>Pseudomonadati</taxon>
        <taxon>Bacteroidota</taxon>
        <taxon>Bacteroidia</taxon>
        <taxon>Bacteroidales</taxon>
        <taxon>Dysgonomonadaceae</taxon>
        <taxon>Dysgonomonas</taxon>
        <taxon>environmental samples</taxon>
    </lineage>
</organism>
<reference evidence="2" key="1">
    <citation type="submission" date="2016-04" db="EMBL/GenBank/DDBJ databases">
        <authorList>
            <person name="Evans L.H."/>
            <person name="Alamgir A."/>
            <person name="Owens N."/>
            <person name="Weber N.D."/>
            <person name="Virtaneva K."/>
            <person name="Barbian K."/>
            <person name="Babar A."/>
            <person name="Rosenke K."/>
        </authorList>
    </citation>
    <scope>NUCLEOTIDE SEQUENCE</scope>
    <source>
        <strain evidence="2">86-1</strain>
    </source>
</reference>